<evidence type="ECO:0000313" key="1">
    <source>
        <dbReference type="EMBL" id="CAI3971238.1"/>
    </source>
</evidence>
<reference evidence="1" key="1">
    <citation type="submission" date="2022-10" db="EMBL/GenBank/DDBJ databases">
        <authorList>
            <person name="Meaden S."/>
        </authorList>
    </citation>
    <scope>NUCLEOTIDE SEQUENCE</scope>
</reference>
<name>A0A9N6WZK6_9VIRU</name>
<proteinExistence type="predicted"/>
<organism evidence="1">
    <name type="scientific">Ochrobactrum phage ORM_20</name>
    <dbReference type="NCBI Taxonomy" id="2985243"/>
    <lineage>
        <taxon>Viruses</taxon>
    </lineage>
</organism>
<protein>
    <submittedName>
        <fullName evidence="1">Uncharacterized protein</fullName>
    </submittedName>
</protein>
<sequence>MSDILSISPKGKLRLRKIGSSKGVVELLCGDEWVYCGLKSLPLDKARKIFEKQVEFHEGVAEMTEDLFQEWYSQLTELFLTKLSRHPSSAGWEWKAIYEEGLTPLQAFTDYIETL</sequence>
<gene>
    <name evidence="1" type="ORF">ORM20_00189</name>
</gene>
<dbReference type="EMBL" id="OX359470">
    <property type="protein sequence ID" value="CAI3971238.1"/>
    <property type="molecule type" value="Genomic_DNA"/>
</dbReference>
<accession>A0A9N6WZK6</accession>